<dbReference type="STRING" id="51031.W2TEI8"/>
<dbReference type="AlphaFoldDB" id="W2TEI8"/>
<dbReference type="Pfam" id="PF04677">
    <property type="entry name" value="CwfJ_C_1"/>
    <property type="match status" value="1"/>
</dbReference>
<evidence type="ECO:0000313" key="2">
    <source>
        <dbReference type="EMBL" id="ETN80004.1"/>
    </source>
</evidence>
<dbReference type="InterPro" id="IPR006768">
    <property type="entry name" value="Cwf19-like_C_dom-1"/>
</dbReference>
<evidence type="ECO:0000259" key="1">
    <source>
        <dbReference type="Pfam" id="PF04677"/>
    </source>
</evidence>
<dbReference type="OrthoDB" id="2113965at2759"/>
<dbReference type="EMBL" id="KI659257">
    <property type="protein sequence ID" value="ETN80004.1"/>
    <property type="molecule type" value="Genomic_DNA"/>
</dbReference>
<proteinExistence type="predicted"/>
<protein>
    <recommendedName>
        <fullName evidence="1">Cwf19-like C-terminal domain-containing protein</fullName>
    </recommendedName>
</protein>
<gene>
    <name evidence="2" type="ORF">NECAME_02483</name>
</gene>
<feature type="domain" description="Cwf19-like C-terminal" evidence="1">
    <location>
        <begin position="1"/>
        <end position="44"/>
    </location>
</feature>
<name>W2TEI8_NECAM</name>
<evidence type="ECO:0000313" key="3">
    <source>
        <dbReference type="Proteomes" id="UP000053676"/>
    </source>
</evidence>
<dbReference type="Proteomes" id="UP000053676">
    <property type="component" value="Unassembled WGS sequence"/>
</dbReference>
<organism evidence="2 3">
    <name type="scientific">Necator americanus</name>
    <name type="common">Human hookworm</name>
    <dbReference type="NCBI Taxonomy" id="51031"/>
    <lineage>
        <taxon>Eukaryota</taxon>
        <taxon>Metazoa</taxon>
        <taxon>Ecdysozoa</taxon>
        <taxon>Nematoda</taxon>
        <taxon>Chromadorea</taxon>
        <taxon>Rhabditida</taxon>
        <taxon>Rhabditina</taxon>
        <taxon>Rhabditomorpha</taxon>
        <taxon>Strongyloidea</taxon>
        <taxon>Ancylostomatidae</taxon>
        <taxon>Bunostominae</taxon>
        <taxon>Necator</taxon>
    </lineage>
</organism>
<keyword evidence="3" id="KW-1185">Reference proteome</keyword>
<accession>W2TEI8</accession>
<reference evidence="3" key="1">
    <citation type="journal article" date="2014" name="Nat. Genet.">
        <title>Genome of the human hookworm Necator americanus.</title>
        <authorList>
            <person name="Tang Y.T."/>
            <person name="Gao X."/>
            <person name="Rosa B.A."/>
            <person name="Abubucker S."/>
            <person name="Hallsworth-Pepin K."/>
            <person name="Martin J."/>
            <person name="Tyagi R."/>
            <person name="Heizer E."/>
            <person name="Zhang X."/>
            <person name="Bhonagiri-Palsikar V."/>
            <person name="Minx P."/>
            <person name="Warren W.C."/>
            <person name="Wang Q."/>
            <person name="Zhan B."/>
            <person name="Hotez P.J."/>
            <person name="Sternberg P.W."/>
            <person name="Dougall A."/>
            <person name="Gaze S.T."/>
            <person name="Mulvenna J."/>
            <person name="Sotillo J."/>
            <person name="Ranganathan S."/>
            <person name="Rabelo E.M."/>
            <person name="Wilson R.K."/>
            <person name="Felgner P.L."/>
            <person name="Bethony J."/>
            <person name="Hawdon J.M."/>
            <person name="Gasser R.B."/>
            <person name="Loukas A."/>
            <person name="Mitreva M."/>
        </authorList>
    </citation>
    <scope>NUCLEOTIDE SEQUENCE [LARGE SCALE GENOMIC DNA]</scope>
</reference>
<dbReference type="KEGG" id="nai:NECAME_02483"/>
<sequence>MWRANEQDCLFVEMSRNVAANPHVIIEAIPVPVEIGSVAPIYFKHCGATMMIKSYSELSCNEYMWNSHTNRNGQSGSRCLFRDHLKVTHRIGMCASPLR</sequence>